<sequence>MHPWPKKTARLRQIKHYADTLKQSHFRKLSSRILCSLSARDNLRIPLSSATEERLKSLPAPSPLLGHRHGLKTDSLFLRQLESTFWENTPVLDDGGRHSHGFPLPQAASIHILGEYSGFRRRQHELKCHVLDELIVGHEDVHSYFAS</sequence>
<dbReference type="Proteomes" id="UP000499080">
    <property type="component" value="Unassembled WGS sequence"/>
</dbReference>
<gene>
    <name evidence="1" type="ORF">AVEN_106703_1</name>
</gene>
<accession>A0A4Y2F1R7</accession>
<proteinExistence type="predicted"/>
<dbReference type="AlphaFoldDB" id="A0A4Y2F1R7"/>
<dbReference type="EMBL" id="BGPR01000761">
    <property type="protein sequence ID" value="GBM34459.1"/>
    <property type="molecule type" value="Genomic_DNA"/>
</dbReference>
<comment type="caution">
    <text evidence="1">The sequence shown here is derived from an EMBL/GenBank/DDBJ whole genome shotgun (WGS) entry which is preliminary data.</text>
</comment>
<reference evidence="1 2" key="1">
    <citation type="journal article" date="2019" name="Sci. Rep.">
        <title>Orb-weaving spider Araneus ventricosus genome elucidates the spidroin gene catalogue.</title>
        <authorList>
            <person name="Kono N."/>
            <person name="Nakamura H."/>
            <person name="Ohtoshi R."/>
            <person name="Moran D.A.P."/>
            <person name="Shinohara A."/>
            <person name="Yoshida Y."/>
            <person name="Fujiwara M."/>
            <person name="Mori M."/>
            <person name="Tomita M."/>
            <person name="Arakawa K."/>
        </authorList>
    </citation>
    <scope>NUCLEOTIDE SEQUENCE [LARGE SCALE GENOMIC DNA]</scope>
</reference>
<evidence type="ECO:0000313" key="1">
    <source>
        <dbReference type="EMBL" id="GBM34459.1"/>
    </source>
</evidence>
<keyword evidence="2" id="KW-1185">Reference proteome</keyword>
<protein>
    <submittedName>
        <fullName evidence="1">Uncharacterized protein</fullName>
    </submittedName>
</protein>
<organism evidence="1 2">
    <name type="scientific">Araneus ventricosus</name>
    <name type="common">Orbweaver spider</name>
    <name type="synonym">Epeira ventricosa</name>
    <dbReference type="NCBI Taxonomy" id="182803"/>
    <lineage>
        <taxon>Eukaryota</taxon>
        <taxon>Metazoa</taxon>
        <taxon>Ecdysozoa</taxon>
        <taxon>Arthropoda</taxon>
        <taxon>Chelicerata</taxon>
        <taxon>Arachnida</taxon>
        <taxon>Araneae</taxon>
        <taxon>Araneomorphae</taxon>
        <taxon>Entelegynae</taxon>
        <taxon>Araneoidea</taxon>
        <taxon>Araneidae</taxon>
        <taxon>Araneus</taxon>
    </lineage>
</organism>
<name>A0A4Y2F1R7_ARAVE</name>
<evidence type="ECO:0000313" key="2">
    <source>
        <dbReference type="Proteomes" id="UP000499080"/>
    </source>
</evidence>